<proteinExistence type="predicted"/>
<evidence type="ECO:0000313" key="2">
    <source>
        <dbReference type="Proteomes" id="UP000663069"/>
    </source>
</evidence>
<keyword evidence="2" id="KW-1185">Reference proteome</keyword>
<sequence>MPYEIVDGANVQNLKIFDRTLNILVNKEAVNKFFQKNDKNPLQDKNFCL</sequence>
<reference evidence="1 2" key="1">
    <citation type="submission" date="2020-10" db="EMBL/GenBank/DDBJ databases">
        <title>Genome Sequencing of Rodentibacter spp. strain DSM111151.</title>
        <authorList>
            <person name="Benga L."/>
            <person name="Lautwein T."/>
        </authorList>
    </citation>
    <scope>NUCLEOTIDE SEQUENCE [LARGE SCALE GENOMIC DNA]</scope>
    <source>
        <strain evidence="1 2">DSM 111151</strain>
    </source>
</reference>
<dbReference type="EMBL" id="CP063056">
    <property type="protein sequence ID" value="QPB43245.1"/>
    <property type="molecule type" value="Genomic_DNA"/>
</dbReference>
<organism evidence="1 2">
    <name type="scientific">Rodentibacter haemolyticus</name>
    <dbReference type="NCBI Taxonomy" id="2778911"/>
    <lineage>
        <taxon>Bacteria</taxon>
        <taxon>Pseudomonadati</taxon>
        <taxon>Pseudomonadota</taxon>
        <taxon>Gammaproteobacteria</taxon>
        <taxon>Pasteurellales</taxon>
        <taxon>Pasteurellaceae</taxon>
        <taxon>Rodentibacter</taxon>
    </lineage>
</organism>
<dbReference type="Proteomes" id="UP000663069">
    <property type="component" value="Chromosome"/>
</dbReference>
<accession>A0ABX6V121</accession>
<gene>
    <name evidence="1" type="ORF">IHV77_03860</name>
</gene>
<protein>
    <submittedName>
        <fullName evidence="1">Uncharacterized protein</fullName>
    </submittedName>
</protein>
<dbReference type="RefSeq" id="WP_194812819.1">
    <property type="nucleotide sequence ID" value="NZ_CP063056.1"/>
</dbReference>
<evidence type="ECO:0000313" key="1">
    <source>
        <dbReference type="EMBL" id="QPB43245.1"/>
    </source>
</evidence>
<name>A0ABX6V121_9PAST</name>